<keyword evidence="4" id="KW-0805">Transcription regulation</keyword>
<dbReference type="NCBIfam" id="TIGR02010">
    <property type="entry name" value="IscR"/>
    <property type="match status" value="1"/>
</dbReference>
<feature type="binding site" evidence="4">
    <location>
        <position position="113"/>
    </location>
    <ligand>
        <name>[2Fe-2S] cluster</name>
        <dbReference type="ChEBI" id="CHEBI:190135"/>
    </ligand>
</feature>
<gene>
    <name evidence="4 5" type="primary">iscR</name>
    <name evidence="5" type="ORF">VSA01S_26300</name>
</gene>
<keyword evidence="6" id="KW-1185">Reference proteome</keyword>
<dbReference type="EMBL" id="BJXJ01000026">
    <property type="protein sequence ID" value="GEM76518.1"/>
    <property type="molecule type" value="Genomic_DNA"/>
</dbReference>
<evidence type="ECO:0000256" key="4">
    <source>
        <dbReference type="HAMAP-Rule" id="MF_01176"/>
    </source>
</evidence>
<dbReference type="HAMAP" id="MF_01176">
    <property type="entry name" value="HTH_type_IscR"/>
    <property type="match status" value="1"/>
</dbReference>
<comment type="function">
    <text evidence="4">Regulates the transcription of several operons and genes involved in the biogenesis of Fe-S clusters and Fe-S-containing proteins.</text>
</comment>
<dbReference type="PANTHER" id="PTHR33221">
    <property type="entry name" value="WINGED HELIX-TURN-HELIX TRANSCRIPTIONAL REGULATOR, RRF2 FAMILY"/>
    <property type="match status" value="1"/>
</dbReference>
<dbReference type="GO" id="GO:0003690">
    <property type="term" value="F:double-stranded DNA binding"/>
    <property type="evidence" value="ECO:0007669"/>
    <property type="project" value="UniProtKB-UniRule"/>
</dbReference>
<dbReference type="FunFam" id="1.10.10.10:FF:000026">
    <property type="entry name" value="HTH-type transcriptional regulator IscR"/>
    <property type="match status" value="1"/>
</dbReference>
<dbReference type="InterPro" id="IPR036390">
    <property type="entry name" value="WH_DNA-bd_sf"/>
</dbReference>
<reference evidence="5 6" key="1">
    <citation type="submission" date="2019-07" db="EMBL/GenBank/DDBJ databases">
        <title>Whole genome shotgun sequence of Vibrio sagamiensis NBRC 104589.</title>
        <authorList>
            <person name="Hosoyama A."/>
            <person name="Uohara A."/>
            <person name="Ohji S."/>
            <person name="Ichikawa N."/>
        </authorList>
    </citation>
    <scope>NUCLEOTIDE SEQUENCE [LARGE SCALE GENOMIC DNA]</scope>
    <source>
        <strain evidence="5 6">NBRC 104589</strain>
    </source>
</reference>
<protein>
    <recommendedName>
        <fullName evidence="4">HTH-type transcriptional regulator IscR</fullName>
    </recommendedName>
</protein>
<dbReference type="GO" id="GO:0005506">
    <property type="term" value="F:iron ion binding"/>
    <property type="evidence" value="ECO:0007669"/>
    <property type="project" value="UniProtKB-UniRule"/>
</dbReference>
<evidence type="ECO:0000313" key="5">
    <source>
        <dbReference type="EMBL" id="GEM76518.1"/>
    </source>
</evidence>
<dbReference type="NCBIfam" id="TIGR00738">
    <property type="entry name" value="rrf2_super"/>
    <property type="match status" value="1"/>
</dbReference>
<evidence type="ECO:0000256" key="3">
    <source>
        <dbReference type="ARBA" id="ARBA00023125"/>
    </source>
</evidence>
<dbReference type="InterPro" id="IPR000944">
    <property type="entry name" value="Tscrpt_reg_Rrf2"/>
</dbReference>
<dbReference type="PROSITE" id="PS01332">
    <property type="entry name" value="HTH_RRF2_1"/>
    <property type="match status" value="1"/>
</dbReference>
<keyword evidence="4" id="KW-0010">Activator</keyword>
<dbReference type="PROSITE" id="PS51197">
    <property type="entry name" value="HTH_RRF2_2"/>
    <property type="match status" value="1"/>
</dbReference>
<keyword evidence="4" id="KW-0804">Transcription</keyword>
<accession>A0A511QGU8</accession>
<dbReference type="InterPro" id="IPR010242">
    <property type="entry name" value="TF_HTH_IscR"/>
</dbReference>
<dbReference type="InterPro" id="IPR030489">
    <property type="entry name" value="TR_Rrf2-type_CS"/>
</dbReference>
<sequence length="183" mass="19888">MKKFLLLQTMWIRCGMKLTSKGRYAVTAMLDVALHSQQNPVPLADISERQGISLSYLEQLFSKLRKAGLVASVRGPGGGYRLGTDAYSIAIGMVIAAVDESVDATKCQGKGDCQGGTRCLTHALWRDLSSRISDFLNNITLGELMQDNEVIEISDRQDIELAMTHGLSNKNTTAAPIGVNVRS</sequence>
<proteinExistence type="inferred from homology"/>
<dbReference type="AlphaFoldDB" id="A0A511QGU8"/>
<feature type="binding site" evidence="4">
    <location>
        <position position="119"/>
    </location>
    <ligand>
        <name>[2Fe-2S] cluster</name>
        <dbReference type="ChEBI" id="CHEBI:190135"/>
    </ligand>
</feature>
<organism evidence="5 6">
    <name type="scientific">Vibrio sagamiensis NBRC 104589</name>
    <dbReference type="NCBI Taxonomy" id="1219064"/>
    <lineage>
        <taxon>Bacteria</taxon>
        <taxon>Pseudomonadati</taxon>
        <taxon>Pseudomonadota</taxon>
        <taxon>Gammaproteobacteria</taxon>
        <taxon>Vibrionales</taxon>
        <taxon>Vibrionaceae</taxon>
        <taxon>Vibrio</taxon>
    </lineage>
</organism>
<feature type="binding site" evidence="4">
    <location>
        <position position="107"/>
    </location>
    <ligand>
        <name>[2Fe-2S] cluster</name>
        <dbReference type="ChEBI" id="CHEBI:190135"/>
    </ligand>
</feature>
<evidence type="ECO:0000256" key="2">
    <source>
        <dbReference type="ARBA" id="ARBA00022723"/>
    </source>
</evidence>
<dbReference type="GO" id="GO:0005829">
    <property type="term" value="C:cytosol"/>
    <property type="evidence" value="ECO:0007669"/>
    <property type="project" value="TreeGrafter"/>
</dbReference>
<dbReference type="SUPFAM" id="SSF46785">
    <property type="entry name" value="Winged helix' DNA-binding domain"/>
    <property type="match status" value="1"/>
</dbReference>
<name>A0A511QGU8_9VIBR</name>
<dbReference type="Proteomes" id="UP000321922">
    <property type="component" value="Unassembled WGS sequence"/>
</dbReference>
<dbReference type="GO" id="GO:0051537">
    <property type="term" value="F:2 iron, 2 sulfur cluster binding"/>
    <property type="evidence" value="ECO:0007669"/>
    <property type="project" value="UniProtKB-KW"/>
</dbReference>
<dbReference type="NCBIfam" id="NF008110">
    <property type="entry name" value="PRK10857.1"/>
    <property type="match status" value="1"/>
</dbReference>
<dbReference type="GO" id="GO:0003700">
    <property type="term" value="F:DNA-binding transcription factor activity"/>
    <property type="evidence" value="ECO:0007669"/>
    <property type="project" value="UniProtKB-UniRule"/>
</dbReference>
<keyword evidence="2 4" id="KW-0479">Metal-binding</keyword>
<comment type="cofactor">
    <cofactor evidence="4">
        <name>[2Fe-2S] cluster</name>
        <dbReference type="ChEBI" id="CHEBI:190135"/>
    </cofactor>
    <text evidence="4">Binds 1 [2Fe-2S] cluster.</text>
</comment>
<dbReference type="InterPro" id="IPR036388">
    <property type="entry name" value="WH-like_DNA-bd_sf"/>
</dbReference>
<keyword evidence="4" id="KW-0408">Iron</keyword>
<dbReference type="Gene3D" id="1.10.10.10">
    <property type="entry name" value="Winged helix-like DNA-binding domain superfamily/Winged helix DNA-binding domain"/>
    <property type="match status" value="1"/>
</dbReference>
<keyword evidence="4" id="KW-0411">Iron-sulfur</keyword>
<dbReference type="PANTHER" id="PTHR33221:SF5">
    <property type="entry name" value="HTH-TYPE TRANSCRIPTIONAL REGULATOR ISCR"/>
    <property type="match status" value="1"/>
</dbReference>
<evidence type="ECO:0000256" key="1">
    <source>
        <dbReference type="ARBA" id="ARBA00022491"/>
    </source>
</evidence>
<evidence type="ECO:0000313" key="6">
    <source>
        <dbReference type="Proteomes" id="UP000321922"/>
    </source>
</evidence>
<keyword evidence="4" id="KW-0001">2Fe-2S</keyword>
<keyword evidence="3 4" id="KW-0238">DNA-binding</keyword>
<comment type="caution">
    <text evidence="5">The sequence shown here is derived from an EMBL/GenBank/DDBJ whole genome shotgun (WGS) entry which is preliminary data.</text>
</comment>
<dbReference type="Pfam" id="PF02082">
    <property type="entry name" value="Rrf2"/>
    <property type="match status" value="1"/>
</dbReference>
<keyword evidence="1 4" id="KW-0678">Repressor</keyword>